<evidence type="ECO:0000313" key="2">
    <source>
        <dbReference type="EMBL" id="AYG84833.1"/>
    </source>
</evidence>
<dbReference type="RefSeq" id="WP_120726471.1">
    <property type="nucleotide sequence ID" value="NZ_CP032698.1"/>
</dbReference>
<dbReference type="Proteomes" id="UP000271554">
    <property type="component" value="Chromosome"/>
</dbReference>
<dbReference type="EMBL" id="CP032698">
    <property type="protein sequence ID" value="AYG84833.1"/>
    <property type="molecule type" value="Genomic_DNA"/>
</dbReference>
<dbReference type="Pfam" id="PF17196">
    <property type="entry name" value="DUF5133"/>
    <property type="match status" value="1"/>
</dbReference>
<dbReference type="OrthoDB" id="4328450at2"/>
<organism evidence="2 3">
    <name type="scientific">Streptomyces hundungensis</name>
    <dbReference type="NCBI Taxonomy" id="1077946"/>
    <lineage>
        <taxon>Bacteria</taxon>
        <taxon>Bacillati</taxon>
        <taxon>Actinomycetota</taxon>
        <taxon>Actinomycetes</taxon>
        <taxon>Kitasatosporales</taxon>
        <taxon>Streptomycetaceae</taxon>
        <taxon>Streptomyces</taxon>
    </lineage>
</organism>
<proteinExistence type="predicted"/>
<reference evidence="2 3" key="1">
    <citation type="submission" date="2018-10" db="EMBL/GenBank/DDBJ databases">
        <title>Relationship between Morphology and Antimicrobial Activity in Streptomyces.</title>
        <authorList>
            <person name="Kang H.J."/>
            <person name="Kim S.B."/>
        </authorList>
    </citation>
    <scope>NUCLEOTIDE SEQUENCE [LARGE SCALE GENOMIC DNA]</scope>
    <source>
        <strain evidence="2 3">BH38</strain>
    </source>
</reference>
<keyword evidence="3" id="KW-1185">Reference proteome</keyword>
<accession>A0A387HQ99</accession>
<feature type="region of interest" description="Disordered" evidence="1">
    <location>
        <begin position="63"/>
        <end position="94"/>
    </location>
</feature>
<gene>
    <name evidence="2" type="ORF">DWB77_07048</name>
</gene>
<protein>
    <recommendedName>
        <fullName evidence="4">DUF5133 domain-containing protein</fullName>
    </recommendedName>
</protein>
<dbReference type="AlphaFoldDB" id="A0A387HQ99"/>
<evidence type="ECO:0008006" key="4">
    <source>
        <dbReference type="Google" id="ProtNLM"/>
    </source>
</evidence>
<feature type="compositionally biased region" description="Basic and acidic residues" evidence="1">
    <location>
        <begin position="75"/>
        <end position="87"/>
    </location>
</feature>
<dbReference type="KEGG" id="shun:DWB77_07048"/>
<dbReference type="InterPro" id="IPR033457">
    <property type="entry name" value="DUF5133"/>
</dbReference>
<evidence type="ECO:0000313" key="3">
    <source>
        <dbReference type="Proteomes" id="UP000271554"/>
    </source>
</evidence>
<sequence length="94" mass="10413">MLLPDKAALARLLTRYRAEERSVLAQPHRAELHRALEDTAYTLCVLMDERTAQAAVRAAERYLGRAGHGPAPERSPARTESGGDRRYSPGGQTR</sequence>
<evidence type="ECO:0000256" key="1">
    <source>
        <dbReference type="SAM" id="MobiDB-lite"/>
    </source>
</evidence>
<name>A0A387HQ99_9ACTN</name>